<protein>
    <recommendedName>
        <fullName evidence="5">DUF3060 domain-containing protein</fullName>
    </recommendedName>
</protein>
<dbReference type="EMBL" id="JACHWQ010000001">
    <property type="protein sequence ID" value="MBB2974618.1"/>
    <property type="molecule type" value="Genomic_DNA"/>
</dbReference>
<reference evidence="3 4" key="1">
    <citation type="submission" date="2020-08" db="EMBL/GenBank/DDBJ databases">
        <title>Sequencing the genomes of 1000 actinobacteria strains.</title>
        <authorList>
            <person name="Klenk H.-P."/>
        </authorList>
    </citation>
    <scope>NUCLEOTIDE SEQUENCE [LARGE SCALE GENOMIC DNA]</scope>
    <source>
        <strain evidence="3 4">DSM 27099</strain>
    </source>
</reference>
<comment type="caution">
    <text evidence="3">The sequence shown here is derived from an EMBL/GenBank/DDBJ whole genome shotgun (WGS) entry which is preliminary data.</text>
</comment>
<feature type="region of interest" description="Disordered" evidence="1">
    <location>
        <begin position="31"/>
        <end position="55"/>
    </location>
</feature>
<dbReference type="AlphaFoldDB" id="A0A7W4YKZ2"/>
<evidence type="ECO:0008006" key="5">
    <source>
        <dbReference type="Google" id="ProtNLM"/>
    </source>
</evidence>
<dbReference type="InterPro" id="IPR021417">
    <property type="entry name" value="DUF3060"/>
</dbReference>
<keyword evidence="4" id="KW-1185">Reference proteome</keyword>
<evidence type="ECO:0000313" key="3">
    <source>
        <dbReference type="EMBL" id="MBB2974618.1"/>
    </source>
</evidence>
<feature type="signal peptide" evidence="2">
    <location>
        <begin position="1"/>
        <end position="21"/>
    </location>
</feature>
<dbReference type="PROSITE" id="PS51257">
    <property type="entry name" value="PROKAR_LIPOPROTEIN"/>
    <property type="match status" value="1"/>
</dbReference>
<organism evidence="3 4">
    <name type="scientific">Microbacterium endophyticum</name>
    <dbReference type="NCBI Taxonomy" id="1526412"/>
    <lineage>
        <taxon>Bacteria</taxon>
        <taxon>Bacillati</taxon>
        <taxon>Actinomycetota</taxon>
        <taxon>Actinomycetes</taxon>
        <taxon>Micrococcales</taxon>
        <taxon>Microbacteriaceae</taxon>
        <taxon>Microbacterium</taxon>
    </lineage>
</organism>
<accession>A0A7W4YKZ2</accession>
<evidence type="ECO:0000313" key="4">
    <source>
        <dbReference type="Proteomes" id="UP000529310"/>
    </source>
</evidence>
<sequence>MMRIRKKELALIGLLCSGVLVVSCSPQVSEQRRTVVPSAPAERASPALTGQPTASATAATDVDAVDCGGDALTLNGSNSEFKLIGDCPSVTIGGSDNSVDVTGATVASMEINGDRNSLHTASVSSIDINGQGSSVVADTVGSLNINGNENLATVSGVLESITISGNANVIKSGSDPLQDVSGSDNVVSRG</sequence>
<feature type="chain" id="PRO_5039434829" description="DUF3060 domain-containing protein" evidence="2">
    <location>
        <begin position="22"/>
        <end position="190"/>
    </location>
</feature>
<dbReference type="RefSeq" id="WP_165142679.1">
    <property type="nucleotide sequence ID" value="NZ_CP049255.1"/>
</dbReference>
<dbReference type="Proteomes" id="UP000529310">
    <property type="component" value="Unassembled WGS sequence"/>
</dbReference>
<dbReference type="Pfam" id="PF11259">
    <property type="entry name" value="DUF3060"/>
    <property type="match status" value="1"/>
</dbReference>
<evidence type="ECO:0000256" key="1">
    <source>
        <dbReference type="SAM" id="MobiDB-lite"/>
    </source>
</evidence>
<name>A0A7W4YKZ2_9MICO</name>
<gene>
    <name evidence="3" type="ORF">FHX49_000159</name>
</gene>
<evidence type="ECO:0000256" key="2">
    <source>
        <dbReference type="SAM" id="SignalP"/>
    </source>
</evidence>
<proteinExistence type="predicted"/>
<keyword evidence="2" id="KW-0732">Signal</keyword>